<evidence type="ECO:0000313" key="3">
    <source>
        <dbReference type="Proteomes" id="UP001299046"/>
    </source>
</evidence>
<proteinExistence type="predicted"/>
<evidence type="ECO:0000256" key="1">
    <source>
        <dbReference type="SAM" id="Phobius"/>
    </source>
</evidence>
<reference evidence="2 3" key="1">
    <citation type="submission" date="2023-12" db="EMBL/GenBank/DDBJ databases">
        <title>Description of new species of Mycobacterium terrae complex isolated from sewage at the Sao Paulo Zoological Park Foundation in Brazil.</title>
        <authorList>
            <person name="Romagnoli C.L."/>
            <person name="Conceicao E.C."/>
            <person name="Machado E."/>
            <person name="Barreto L.B.P.F."/>
            <person name="Sharma A."/>
            <person name="Silva N.M."/>
            <person name="Marques L.E."/>
            <person name="Juliana M.A."/>
            <person name="Lourenco M.C.S."/>
            <person name="Digiampietri L.A."/>
            <person name="Suffys P.N."/>
            <person name="Viana-Niero C."/>
        </authorList>
    </citation>
    <scope>NUCLEOTIDE SEQUENCE [LARGE SCALE GENOMIC DNA]</scope>
    <source>
        <strain evidence="2 3">MYC123</strain>
    </source>
</reference>
<keyword evidence="3" id="KW-1185">Reference proteome</keyword>
<comment type="caution">
    <text evidence="2">The sequence shown here is derived from an EMBL/GenBank/DDBJ whole genome shotgun (WGS) entry which is preliminary data.</text>
</comment>
<protein>
    <submittedName>
        <fullName evidence="2">Uncharacterized protein</fullName>
    </submittedName>
</protein>
<keyword evidence="1" id="KW-1133">Transmembrane helix</keyword>
<organism evidence="2 3">
    <name type="scientific">[Mycobacterium] zoologicum</name>
    <dbReference type="NCBI Taxonomy" id="2872311"/>
    <lineage>
        <taxon>Bacteria</taxon>
        <taxon>Bacillati</taxon>
        <taxon>Actinomycetota</taxon>
        <taxon>Actinomycetes</taxon>
        <taxon>Mycobacteriales</taxon>
        <taxon>Mycobacteriaceae</taxon>
        <taxon>Mycolicibacter</taxon>
    </lineage>
</organism>
<keyword evidence="1" id="KW-0472">Membrane</keyword>
<name>A0ABU5YQI6_9MYCO</name>
<accession>A0ABU5YQI6</accession>
<dbReference type="EMBL" id="JAYJJT010000035">
    <property type="protein sequence ID" value="MEB3052106.1"/>
    <property type="molecule type" value="Genomic_DNA"/>
</dbReference>
<sequence>MSDPLLPLRTAVVLGGALAIAATTAALTYAGSRKLPKSVIAGGAAFAAAVVWLNGLIAV</sequence>
<dbReference type="Proteomes" id="UP001299046">
    <property type="component" value="Unassembled WGS sequence"/>
</dbReference>
<gene>
    <name evidence="2" type="ORF">KV112_20555</name>
</gene>
<keyword evidence="1" id="KW-0812">Transmembrane</keyword>
<feature type="transmembrane region" description="Helical" evidence="1">
    <location>
        <begin position="6"/>
        <end position="27"/>
    </location>
</feature>
<evidence type="ECO:0000313" key="2">
    <source>
        <dbReference type="EMBL" id="MEB3052106.1"/>
    </source>
</evidence>
<dbReference type="RefSeq" id="WP_329800024.1">
    <property type="nucleotide sequence ID" value="NZ_JAYJJT010000035.1"/>
</dbReference>
<feature type="transmembrane region" description="Helical" evidence="1">
    <location>
        <begin position="39"/>
        <end position="58"/>
    </location>
</feature>